<dbReference type="EMBL" id="BNAY01000016">
    <property type="protein sequence ID" value="GHH38010.1"/>
    <property type="molecule type" value="Genomic_DNA"/>
</dbReference>
<dbReference type="InterPro" id="IPR046259">
    <property type="entry name" value="DUF6292"/>
</dbReference>
<comment type="caution">
    <text evidence="2">The sequence shown here is derived from an EMBL/GenBank/DDBJ whole genome shotgun (WGS) entry which is preliminary data.</text>
</comment>
<evidence type="ECO:0000259" key="1">
    <source>
        <dbReference type="Pfam" id="PF19809"/>
    </source>
</evidence>
<dbReference type="Pfam" id="PF19809">
    <property type="entry name" value="DUF6292"/>
    <property type="match status" value="1"/>
</dbReference>
<proteinExistence type="predicted"/>
<dbReference type="Proteomes" id="UP000635387">
    <property type="component" value="Unassembled WGS sequence"/>
</dbReference>
<accession>A0ABQ3MAT4</accession>
<dbReference type="RefSeq" id="WP_191259918.1">
    <property type="nucleotide sequence ID" value="NZ_BNAY01000016.1"/>
</dbReference>
<organism evidence="2 3">
    <name type="scientific">Amycolatopsis oliviviridis</name>
    <dbReference type="NCBI Taxonomy" id="1471590"/>
    <lineage>
        <taxon>Bacteria</taxon>
        <taxon>Bacillati</taxon>
        <taxon>Actinomycetota</taxon>
        <taxon>Actinomycetes</taxon>
        <taxon>Pseudonocardiales</taxon>
        <taxon>Pseudonocardiaceae</taxon>
        <taxon>Amycolatopsis</taxon>
    </lineage>
</organism>
<evidence type="ECO:0000313" key="3">
    <source>
        <dbReference type="Proteomes" id="UP000635387"/>
    </source>
</evidence>
<feature type="domain" description="DUF6292" evidence="1">
    <location>
        <begin position="16"/>
        <end position="101"/>
    </location>
</feature>
<protein>
    <recommendedName>
        <fullName evidence="1">DUF6292 domain-containing protein</fullName>
    </recommendedName>
</protein>
<sequence length="137" mass="14700">MESEFGGAVVRGLHRYVRLVIDELRLSGNAYYAQLDPTAGAYIALDRSLPGHPGCDVALVWNEHQGWALALETDSREDLIVVDRLGAGILPAPRVVATFTRDAYAGEPMGDQDDFPPSSCGDLAERLAAYAATTLPA</sequence>
<reference evidence="3" key="1">
    <citation type="journal article" date="2019" name="Int. J. Syst. Evol. Microbiol.">
        <title>The Global Catalogue of Microorganisms (GCM) 10K type strain sequencing project: providing services to taxonomists for standard genome sequencing and annotation.</title>
        <authorList>
            <consortium name="The Broad Institute Genomics Platform"/>
            <consortium name="The Broad Institute Genome Sequencing Center for Infectious Disease"/>
            <person name="Wu L."/>
            <person name="Ma J."/>
        </authorList>
    </citation>
    <scope>NUCLEOTIDE SEQUENCE [LARGE SCALE GENOMIC DNA]</scope>
    <source>
        <strain evidence="3">CGMCC 4.7683</strain>
    </source>
</reference>
<evidence type="ECO:0000313" key="2">
    <source>
        <dbReference type="EMBL" id="GHH38010.1"/>
    </source>
</evidence>
<gene>
    <name evidence="2" type="ORF">GCM10017790_83250</name>
</gene>
<keyword evidence="3" id="KW-1185">Reference proteome</keyword>
<name>A0ABQ3MAT4_9PSEU</name>